<feature type="compositionally biased region" description="Basic residues" evidence="12">
    <location>
        <begin position="23"/>
        <end position="35"/>
    </location>
</feature>
<keyword evidence="6 11" id="KW-0865">Zymogen</keyword>
<dbReference type="Gene3D" id="2.60.40.150">
    <property type="entry name" value="C2 domain"/>
    <property type="match status" value="2"/>
</dbReference>
<dbReference type="EC" id="4.1.1.65" evidence="11"/>
<feature type="active site" description="Charge relay system; for autoendoproteolytic cleavage activity" evidence="11">
    <location>
        <position position="937"/>
    </location>
</feature>
<evidence type="ECO:0000313" key="14">
    <source>
        <dbReference type="EMBL" id="KAG2222371.1"/>
    </source>
</evidence>
<feature type="domain" description="C2" evidence="13">
    <location>
        <begin position="59"/>
        <end position="184"/>
    </location>
</feature>
<evidence type="ECO:0000256" key="7">
    <source>
        <dbReference type="ARBA" id="ARBA00023209"/>
    </source>
</evidence>
<dbReference type="Proteomes" id="UP000646827">
    <property type="component" value="Unassembled WGS sequence"/>
</dbReference>
<dbReference type="GO" id="GO:0005795">
    <property type="term" value="C:Golgi stack"/>
    <property type="evidence" value="ECO:0007669"/>
    <property type="project" value="UniProtKB-UniRule"/>
</dbReference>
<evidence type="ECO:0000256" key="2">
    <source>
        <dbReference type="ARBA" id="ARBA00022516"/>
    </source>
</evidence>
<dbReference type="GO" id="GO:0010008">
    <property type="term" value="C:endosome membrane"/>
    <property type="evidence" value="ECO:0007669"/>
    <property type="project" value="UniProtKB-SubCell"/>
</dbReference>
<comment type="function">
    <text evidence="11">Catalyzes the formation of phosphatidylethanolamine (PtdEtn) from phosphatidylserine (PtdSer). Plays a central role in phospholipid metabolism and in the interorganelle trafficking of phosphatidylserine.</text>
</comment>
<dbReference type="GO" id="GO:0000139">
    <property type="term" value="C:Golgi membrane"/>
    <property type="evidence" value="ECO:0007669"/>
    <property type="project" value="UniProtKB-SubCell"/>
</dbReference>
<comment type="domain">
    <text evidence="11">The C2 domains have an essential, but non-catalytic function. They may facilitate interactions with other proteins and are required for lipid transport function.</text>
</comment>
<dbReference type="InterPro" id="IPR035892">
    <property type="entry name" value="C2_domain_sf"/>
</dbReference>
<feature type="site" description="Cleavage (non-hydrolytic); by autocatalysis" evidence="11">
    <location>
        <begin position="1023"/>
        <end position="1024"/>
    </location>
</feature>
<feature type="compositionally biased region" description="Low complexity" evidence="12">
    <location>
        <begin position="438"/>
        <end position="461"/>
    </location>
</feature>
<comment type="pathway">
    <text evidence="1">Lipid metabolism.</text>
</comment>
<comment type="subunit">
    <text evidence="11">Heterodimer of a large membrane-associated beta subunit and a small pyruvoyl-containing alpha subunit.</text>
</comment>
<proteinExistence type="inferred from homology"/>
<keyword evidence="3 11" id="KW-0210">Decarboxylase</keyword>
<keyword evidence="2 11" id="KW-0444">Lipid biosynthesis</keyword>
<evidence type="ECO:0000256" key="3">
    <source>
        <dbReference type="ARBA" id="ARBA00022793"/>
    </source>
</evidence>
<comment type="PTM">
    <text evidence="11">Is synthesized initially as an inactive proenzyme. Formation of the active enzyme involves a self-maturation process in which the active site pyruvoyl group is generated from an internal serine residue via an autocatalytic post-translational modification. Two non-identical subunits are generated from the proenzyme in this reaction, and the pyruvate is formed at the N-terminus of the alpha chain, which is derived from the carboxyl end of the proenzyme. The autoendoproteolytic cleavage occurs by a canonical serine protease mechanism, in which the side chain hydroxyl group of the serine supplies its oxygen atom to form the C-terminus of the beta chain, while the remainder of the serine residue undergoes an oxidative deamination to produce ammonia and the pyruvoyl prosthetic group on the alpha chain. During this reaction, the Ser that is part of the protease active site of the proenzyme becomes the pyruvoyl prosthetic group, which constitutes an essential element of the active site of the mature decarboxylase.</text>
</comment>
<keyword evidence="11" id="KW-0333">Golgi apparatus</keyword>
<dbReference type="UniPathway" id="UPA00558">
    <property type="reaction ID" value="UER00616"/>
</dbReference>
<keyword evidence="4 11" id="KW-0443">Lipid metabolism</keyword>
<dbReference type="OrthoDB" id="5973539at2759"/>
<evidence type="ECO:0000256" key="8">
    <source>
        <dbReference type="ARBA" id="ARBA00023239"/>
    </source>
</evidence>
<name>A0A8H7S458_9FUNG</name>
<feature type="domain" description="C2" evidence="13">
    <location>
        <begin position="302"/>
        <end position="430"/>
    </location>
</feature>
<comment type="subcellular location">
    <subcellularLocation>
        <location evidence="11">Golgi apparatus membrane</location>
        <topology evidence="11">Peripheral membrane protein</topology>
        <orientation evidence="11">Cytoplasmic side</orientation>
    </subcellularLocation>
    <subcellularLocation>
        <location evidence="11">Endosome membrane</location>
        <topology evidence="11">Peripheral membrane protein</topology>
        <orientation evidence="11">Cytoplasmic side</orientation>
    </subcellularLocation>
</comment>
<feature type="region of interest" description="Disordered" evidence="12">
    <location>
        <begin position="265"/>
        <end position="310"/>
    </location>
</feature>
<evidence type="ECO:0000256" key="12">
    <source>
        <dbReference type="SAM" id="MobiDB-lite"/>
    </source>
</evidence>
<dbReference type="HAMAP" id="MF_00663">
    <property type="entry name" value="PS_decarb_PSD_B_type2"/>
    <property type="match status" value="1"/>
</dbReference>
<feature type="region of interest" description="Disordered" evidence="12">
    <location>
        <begin position="585"/>
        <end position="616"/>
    </location>
</feature>
<dbReference type="Pfam" id="PF02666">
    <property type="entry name" value="PS_Dcarbxylase"/>
    <property type="match status" value="1"/>
</dbReference>
<evidence type="ECO:0000256" key="4">
    <source>
        <dbReference type="ARBA" id="ARBA00023098"/>
    </source>
</evidence>
<dbReference type="AlphaFoldDB" id="A0A8H7S458"/>
<feature type="compositionally biased region" description="Basic residues" evidence="12">
    <location>
        <begin position="297"/>
        <end position="310"/>
    </location>
</feature>
<dbReference type="PANTHER" id="PTHR10067">
    <property type="entry name" value="PHOSPHATIDYLSERINE DECARBOXYLASE"/>
    <property type="match status" value="1"/>
</dbReference>
<dbReference type="SUPFAM" id="SSF49562">
    <property type="entry name" value="C2 domain (Calcium/lipid-binding domain, CaLB)"/>
    <property type="match status" value="2"/>
</dbReference>
<dbReference type="NCBIfam" id="TIGR00163">
    <property type="entry name" value="PS_decarb"/>
    <property type="match status" value="1"/>
</dbReference>
<feature type="active site" description="Charge relay system; for autoendoproteolytic cleavage activity" evidence="11">
    <location>
        <position position="1024"/>
    </location>
</feature>
<keyword evidence="9 11" id="KW-1208">Phospholipid metabolism</keyword>
<keyword evidence="5 11" id="KW-0472">Membrane</keyword>
<feature type="region of interest" description="Disordered" evidence="12">
    <location>
        <begin position="426"/>
        <end position="463"/>
    </location>
</feature>
<feature type="active site" description="Schiff-base intermediate with substrate; via pyruvic acid; for decarboxylase activity" evidence="11">
    <location>
        <position position="1024"/>
    </location>
</feature>
<sequence length="1063" mass="120744">MESGAASDPGVISGTDVNGESVKKHRMRLFHKSKSGIRSLMSRPHSRTGSFDNEVSDDIEHSPSPSSSSSTDSNELVLQVSILRARHLYAKLEDNNNLNPYVIISCAGQRQRTHVVKKSEDPDWQCTVDIKLPRNRKKRRLFWRHGIVATVCSKDRFKSVFLGQVRFPIESLFSDYADQQAKWYPIQEPLRSKFRIRRRKNNIAEEQGMGELEMKFGLTHTSGADSVNDDELREMWNAYIEHYHPTQEIESSSSLPYDMGQLQISTGSLQQQSQQTSSQRQRMKSGNSSTSQSSNNKRNKKSSGRVKKKFKRRKDYIAKFYSDVVGVVFLEISHANDLPPERNMTRTGFDMDPFVIVSYGTSTFRTRAIRHNLNPVWNEKLFFHVRENESKYKLKFSVYDKDKITGNDFVAWKELDLGDIIHYSQQSHDNSDNDDNTNDNNDNNNIIKDTTTTSPTTNDTPADAIDAQMNMHTVDLEMINKERWQDRHPTLTFRAKFVPYTEMRKLFWVALAKNYGDEGMIGRLGVLSMLESLGSTISESTVNGFWEQHDKDPETDELTLDELVESLENFMLSSEMPFTRDHIAGAGIGNTDTSDSSGGLSDSDMMDEEDEEDDDEDIEIDELVELDLADDYDDRVETPSSAVSEEAFGDDVLLDAQGIQYGGDQSDMALDMSRSSSGNGNGEQQEQVIRLAECPICHRPNLSRRAQMDIVTHVAMCAANDWTTVDRFLMGDFVTEAYAQRRWFVKLVSKVGYGKYQVGRNNANIIVQDRRTGQLIEERMSVYVRLGMRLIYKGMKTGIQSKTAQRVLTNMTFKQGRRYDSLHSVREIQPFIKFHNLDMSEILDPIDSFKTFNEFFYRKLKPEARPCEYPDNPSVIVSPADCRMMAFATIDDATRLWIKGMEFSVEKLLDDPVQAEAFQGGSLAIFRLAPQDYHRFHSPVDGTITDIKYISGQYYTVNPMAIRTTLDVYGENARSVVSMETEAFGKVAVVLIGAMMVGSIVLTPHAGDYLARTDELGYFAFGGSTIVVLWEKGAVTFDRDLLENSEKTLETLVRVGNRIGEHP</sequence>
<comment type="cofactor">
    <cofactor evidence="11">
        <name>pyruvate</name>
        <dbReference type="ChEBI" id="CHEBI:15361"/>
    </cofactor>
    <text evidence="11">Binds 1 pyruvoyl group covalently per subunit.</text>
</comment>
<feature type="compositionally biased region" description="Acidic residues" evidence="12">
    <location>
        <begin position="604"/>
        <end position="616"/>
    </location>
</feature>
<evidence type="ECO:0000256" key="1">
    <source>
        <dbReference type="ARBA" id="ARBA00005189"/>
    </source>
</evidence>
<evidence type="ECO:0000256" key="11">
    <source>
        <dbReference type="HAMAP-Rule" id="MF_03209"/>
    </source>
</evidence>
<evidence type="ECO:0000256" key="10">
    <source>
        <dbReference type="ARBA" id="ARBA00023317"/>
    </source>
</evidence>
<evidence type="ECO:0000256" key="6">
    <source>
        <dbReference type="ARBA" id="ARBA00023145"/>
    </source>
</evidence>
<evidence type="ECO:0000313" key="15">
    <source>
        <dbReference type="Proteomes" id="UP000646827"/>
    </source>
</evidence>
<accession>A0A8H7S458</accession>
<dbReference type="PROSITE" id="PS50004">
    <property type="entry name" value="C2"/>
    <property type="match status" value="2"/>
</dbReference>
<dbReference type="GO" id="GO:0004609">
    <property type="term" value="F:phosphatidylserine decarboxylase activity"/>
    <property type="evidence" value="ECO:0007669"/>
    <property type="project" value="UniProtKB-UniRule"/>
</dbReference>
<dbReference type="InterPro" id="IPR003817">
    <property type="entry name" value="PS_Dcarbxylase"/>
</dbReference>
<keyword evidence="11" id="KW-0967">Endosome</keyword>
<protein>
    <recommendedName>
        <fullName evidence="11">Phosphatidylserine decarboxylase proenzyme 2</fullName>
        <ecNumber evidence="11">4.1.1.65</ecNumber>
    </recommendedName>
    <component>
        <recommendedName>
            <fullName evidence="11">Phosphatidylserine decarboxylase 2 beta chain</fullName>
        </recommendedName>
    </component>
    <component>
        <recommendedName>
            <fullName evidence="11">Phosphatidylserine decarboxylase 2 alpha chain</fullName>
        </recommendedName>
    </component>
</protein>
<organism evidence="14 15">
    <name type="scientific">Circinella minor</name>
    <dbReference type="NCBI Taxonomy" id="1195481"/>
    <lineage>
        <taxon>Eukaryota</taxon>
        <taxon>Fungi</taxon>
        <taxon>Fungi incertae sedis</taxon>
        <taxon>Mucoromycota</taxon>
        <taxon>Mucoromycotina</taxon>
        <taxon>Mucoromycetes</taxon>
        <taxon>Mucorales</taxon>
        <taxon>Lichtheimiaceae</taxon>
        <taxon>Circinella</taxon>
    </lineage>
</organism>
<keyword evidence="7 11" id="KW-0594">Phospholipid biosynthesis</keyword>
<feature type="region of interest" description="Disordered" evidence="12">
    <location>
        <begin position="1"/>
        <end position="73"/>
    </location>
</feature>
<comment type="catalytic activity">
    <reaction evidence="11">
        <text>a 1,2-diacyl-sn-glycero-3-phospho-L-serine + H(+) = a 1,2-diacyl-sn-glycero-3-phosphoethanolamine + CO2</text>
        <dbReference type="Rhea" id="RHEA:20828"/>
        <dbReference type="ChEBI" id="CHEBI:15378"/>
        <dbReference type="ChEBI" id="CHEBI:16526"/>
        <dbReference type="ChEBI" id="CHEBI:57262"/>
        <dbReference type="ChEBI" id="CHEBI:64612"/>
        <dbReference type="EC" id="4.1.1.65"/>
    </reaction>
</comment>
<dbReference type="Pfam" id="PF00168">
    <property type="entry name" value="C2"/>
    <property type="match status" value="2"/>
</dbReference>
<comment type="pathway">
    <text evidence="11">Phospholipid metabolism; phosphatidylethanolamine biosynthesis; phosphatidylethanolamine from CDP-diacylglycerol: step 2/2.</text>
</comment>
<comment type="caution">
    <text evidence="14">The sequence shown here is derived from an EMBL/GenBank/DDBJ whole genome shotgun (WGS) entry which is preliminary data.</text>
</comment>
<comment type="similarity">
    <text evidence="11">Belongs to the phosphatidylserine decarboxylase family. PSD-B subfamily. Eukaryotic type II sub-subfamily.</text>
</comment>
<keyword evidence="15" id="KW-1185">Reference proteome</keyword>
<feature type="modified residue" description="Pyruvic acid (Ser); by autocatalysis" evidence="11">
    <location>
        <position position="1024"/>
    </location>
</feature>
<dbReference type="PANTHER" id="PTHR10067:SF17">
    <property type="entry name" value="PHOSPHATIDYLSERINE DECARBOXYLASE PROENZYME 2"/>
    <property type="match status" value="1"/>
</dbReference>
<reference evidence="14 15" key="1">
    <citation type="submission" date="2020-12" db="EMBL/GenBank/DDBJ databases">
        <title>Metabolic potential, ecology and presence of endohyphal bacteria is reflected in genomic diversity of Mucoromycotina.</title>
        <authorList>
            <person name="Muszewska A."/>
            <person name="Okrasinska A."/>
            <person name="Steczkiewicz K."/>
            <person name="Drgas O."/>
            <person name="Orlowska M."/>
            <person name="Perlinska-Lenart U."/>
            <person name="Aleksandrzak-Piekarczyk T."/>
            <person name="Szatraj K."/>
            <person name="Zielenkiewicz U."/>
            <person name="Pilsyk S."/>
            <person name="Malc E."/>
            <person name="Mieczkowski P."/>
            <person name="Kruszewska J.S."/>
            <person name="Biernat P."/>
            <person name="Pawlowska J."/>
        </authorList>
    </citation>
    <scope>NUCLEOTIDE SEQUENCE [LARGE SCALE GENOMIC DNA]</scope>
    <source>
        <strain evidence="14 15">CBS 142.35</strain>
    </source>
</reference>
<dbReference type="GO" id="GO:0006646">
    <property type="term" value="P:phosphatidylethanolamine biosynthetic process"/>
    <property type="evidence" value="ECO:0007669"/>
    <property type="project" value="UniProtKB-UniRule"/>
</dbReference>
<evidence type="ECO:0000259" key="13">
    <source>
        <dbReference type="PROSITE" id="PS50004"/>
    </source>
</evidence>
<dbReference type="InterPro" id="IPR033177">
    <property type="entry name" value="PSD-B"/>
</dbReference>
<dbReference type="EMBL" id="JAEPRB010000084">
    <property type="protein sequence ID" value="KAG2222371.1"/>
    <property type="molecule type" value="Genomic_DNA"/>
</dbReference>
<keyword evidence="10 11" id="KW-0670">Pyruvate</keyword>
<evidence type="ECO:0000256" key="9">
    <source>
        <dbReference type="ARBA" id="ARBA00023264"/>
    </source>
</evidence>
<dbReference type="SMART" id="SM00239">
    <property type="entry name" value="C2"/>
    <property type="match status" value="2"/>
</dbReference>
<dbReference type="InterPro" id="IPR000008">
    <property type="entry name" value="C2_dom"/>
</dbReference>
<keyword evidence="8 11" id="KW-0456">Lyase</keyword>
<dbReference type="InterPro" id="IPR033179">
    <property type="entry name" value="PSD_type2_pro"/>
</dbReference>
<feature type="chain" id="PRO_5035022803" description="Phosphatidylserine decarboxylase 2 alpha chain" evidence="11">
    <location>
        <begin position="1024"/>
        <end position="1063"/>
    </location>
</feature>
<feature type="active site" description="Charge relay system; for autoendoproteolytic cleavage activity" evidence="11">
    <location>
        <position position="881"/>
    </location>
</feature>
<evidence type="ECO:0000256" key="5">
    <source>
        <dbReference type="ARBA" id="ARBA00023136"/>
    </source>
</evidence>
<feature type="compositionally biased region" description="Low complexity" evidence="12">
    <location>
        <begin position="265"/>
        <end position="296"/>
    </location>
</feature>
<dbReference type="GO" id="GO:0016540">
    <property type="term" value="P:protein autoprocessing"/>
    <property type="evidence" value="ECO:0007669"/>
    <property type="project" value="UniProtKB-UniRule"/>
</dbReference>
<gene>
    <name evidence="11" type="primary">PSD2</name>
    <name evidence="14" type="ORF">INT45_006893</name>
</gene>
<feature type="chain" id="PRO_5035022804" description="Phosphatidylserine decarboxylase 2 beta chain" evidence="11">
    <location>
        <begin position="1"/>
        <end position="1023"/>
    </location>
</feature>
<feature type="compositionally biased region" description="Low complexity" evidence="12">
    <location>
        <begin position="591"/>
        <end position="603"/>
    </location>
</feature>